<dbReference type="Gene3D" id="3.40.30.10">
    <property type="entry name" value="Glutaredoxin"/>
    <property type="match status" value="1"/>
</dbReference>
<dbReference type="GO" id="GO:0016209">
    <property type="term" value="F:antioxidant activity"/>
    <property type="evidence" value="ECO:0007669"/>
    <property type="project" value="InterPro"/>
</dbReference>
<feature type="domain" description="Thioredoxin" evidence="2">
    <location>
        <begin position="39"/>
        <end position="174"/>
    </location>
</feature>
<dbReference type="EMBL" id="MARB01000004">
    <property type="protein sequence ID" value="ODJ88839.1"/>
    <property type="molecule type" value="Genomic_DNA"/>
</dbReference>
<dbReference type="PANTHER" id="PTHR42852:SF17">
    <property type="entry name" value="THIOREDOXIN-LIKE PROTEIN HI_1115"/>
    <property type="match status" value="1"/>
</dbReference>
<name>A0A7Z1AH82_9GAMM</name>
<dbReference type="CDD" id="cd03011">
    <property type="entry name" value="TlpA_like_ScsD_MtbDsbE"/>
    <property type="match status" value="1"/>
</dbReference>
<dbReference type="Pfam" id="PF00578">
    <property type="entry name" value="AhpC-TSA"/>
    <property type="match status" value="1"/>
</dbReference>
<proteinExistence type="predicted"/>
<dbReference type="InterPro" id="IPR013766">
    <property type="entry name" value="Thioredoxin_domain"/>
</dbReference>
<dbReference type="OrthoDB" id="9788279at2"/>
<comment type="caution">
    <text evidence="3">The sequence shown here is derived from an EMBL/GenBank/DDBJ whole genome shotgun (WGS) entry which is preliminary data.</text>
</comment>
<reference evidence="3 4" key="1">
    <citation type="submission" date="2016-06" db="EMBL/GenBank/DDBJ databases">
        <title>Genome sequence of endosymbiont of Candidatus Endolucinida thiodiazotropha.</title>
        <authorList>
            <person name="Poehlein A."/>
            <person name="Koenig S."/>
            <person name="Heiden S.E."/>
            <person name="Thuermer A."/>
            <person name="Voget S."/>
            <person name="Daniel R."/>
            <person name="Markert S."/>
            <person name="Gros O."/>
            <person name="Schweder T."/>
        </authorList>
    </citation>
    <scope>NUCLEOTIDE SEQUENCE [LARGE SCALE GENOMIC DNA]</scope>
    <source>
        <strain evidence="3 4">COS</strain>
    </source>
</reference>
<accession>A0A7Z1AH82</accession>
<dbReference type="InterPro" id="IPR036249">
    <property type="entry name" value="Thioredoxin-like_sf"/>
</dbReference>
<dbReference type="InterPro" id="IPR000866">
    <property type="entry name" value="AhpC/TSA"/>
</dbReference>
<dbReference type="PROSITE" id="PS51352">
    <property type="entry name" value="THIOREDOXIN_2"/>
    <property type="match status" value="1"/>
</dbReference>
<gene>
    <name evidence="3" type="primary">stoA</name>
    <name evidence="3" type="ORF">CODIS_09340</name>
</gene>
<evidence type="ECO:0000259" key="2">
    <source>
        <dbReference type="PROSITE" id="PS51352"/>
    </source>
</evidence>
<dbReference type="InterPro" id="IPR050553">
    <property type="entry name" value="Thioredoxin_ResA/DsbE_sf"/>
</dbReference>
<keyword evidence="1" id="KW-0472">Membrane</keyword>
<protein>
    <submittedName>
        <fullName evidence="3">Sporulation thiol-disulfide oxidoreductase A</fullName>
    </submittedName>
</protein>
<dbReference type="AlphaFoldDB" id="A0A7Z1AH82"/>
<sequence>MSASENRRNNTGRRLASRIISAATLLLGLFLIHLWQTRDLAEGPAPALSGHTLQGEWLDIGKFTERPLLVHFWASWCPICKVESGGIESLSKDYPVVTVAMQSGSENDVTEFLRQNQLRFPVINDPDGKLASAWRVTGVPTSYIIGRDGRVRFSSVGYTLPLTLRMRLWLAEIW</sequence>
<keyword evidence="4" id="KW-1185">Reference proteome</keyword>
<keyword evidence="1" id="KW-1133">Transmembrane helix</keyword>
<evidence type="ECO:0000313" key="3">
    <source>
        <dbReference type="EMBL" id="ODJ88839.1"/>
    </source>
</evidence>
<dbReference type="PANTHER" id="PTHR42852">
    <property type="entry name" value="THIOL:DISULFIDE INTERCHANGE PROTEIN DSBE"/>
    <property type="match status" value="1"/>
</dbReference>
<feature type="transmembrane region" description="Helical" evidence="1">
    <location>
        <begin position="15"/>
        <end position="35"/>
    </location>
</feature>
<dbReference type="GO" id="GO:0016491">
    <property type="term" value="F:oxidoreductase activity"/>
    <property type="evidence" value="ECO:0007669"/>
    <property type="project" value="InterPro"/>
</dbReference>
<dbReference type="RefSeq" id="WP_083220549.1">
    <property type="nucleotide sequence ID" value="NZ_MARB01000004.1"/>
</dbReference>
<evidence type="ECO:0000313" key="4">
    <source>
        <dbReference type="Proteomes" id="UP000094769"/>
    </source>
</evidence>
<organism evidence="3 4">
    <name type="scientific">Candidatus Thiodiazotropha endolucinida</name>
    <dbReference type="NCBI Taxonomy" id="1655433"/>
    <lineage>
        <taxon>Bacteria</taxon>
        <taxon>Pseudomonadati</taxon>
        <taxon>Pseudomonadota</taxon>
        <taxon>Gammaproteobacteria</taxon>
        <taxon>Chromatiales</taxon>
        <taxon>Sedimenticolaceae</taxon>
        <taxon>Candidatus Thiodiazotropha</taxon>
    </lineage>
</organism>
<evidence type="ECO:0000256" key="1">
    <source>
        <dbReference type="SAM" id="Phobius"/>
    </source>
</evidence>
<dbReference type="Proteomes" id="UP000094769">
    <property type="component" value="Unassembled WGS sequence"/>
</dbReference>
<keyword evidence="1" id="KW-0812">Transmembrane</keyword>
<dbReference type="SUPFAM" id="SSF52833">
    <property type="entry name" value="Thioredoxin-like"/>
    <property type="match status" value="1"/>
</dbReference>